<protein>
    <recommendedName>
        <fullName evidence="3">DUF4258 domain-containing protein</fullName>
    </recommendedName>
</protein>
<gene>
    <name evidence="1" type="ORF">A3D71_02045</name>
</gene>
<name>A0A1F6DX20_9BACT</name>
<evidence type="ECO:0000313" key="2">
    <source>
        <dbReference type="Proteomes" id="UP000177652"/>
    </source>
</evidence>
<dbReference type="Proteomes" id="UP000177652">
    <property type="component" value="Unassembled WGS sequence"/>
</dbReference>
<dbReference type="EMBL" id="MFLK01000024">
    <property type="protein sequence ID" value="OGG65979.1"/>
    <property type="molecule type" value="Genomic_DNA"/>
</dbReference>
<proteinExistence type="predicted"/>
<evidence type="ECO:0008006" key="3">
    <source>
        <dbReference type="Google" id="ProtNLM"/>
    </source>
</evidence>
<accession>A0A1F6DX20</accession>
<comment type="caution">
    <text evidence="1">The sequence shown here is derived from an EMBL/GenBank/DDBJ whole genome shotgun (WGS) entry which is preliminary data.</text>
</comment>
<dbReference type="STRING" id="1798497.A3D71_02045"/>
<evidence type="ECO:0000313" key="1">
    <source>
        <dbReference type="EMBL" id="OGG65979.1"/>
    </source>
</evidence>
<reference evidence="1 2" key="1">
    <citation type="journal article" date="2016" name="Nat. Commun.">
        <title>Thousands of microbial genomes shed light on interconnected biogeochemical processes in an aquifer system.</title>
        <authorList>
            <person name="Anantharaman K."/>
            <person name="Brown C.T."/>
            <person name="Hug L.A."/>
            <person name="Sharon I."/>
            <person name="Castelle C.J."/>
            <person name="Probst A.J."/>
            <person name="Thomas B.C."/>
            <person name="Singh A."/>
            <person name="Wilkins M.J."/>
            <person name="Karaoz U."/>
            <person name="Brodie E.L."/>
            <person name="Williams K.H."/>
            <person name="Hubbard S.S."/>
            <person name="Banfield J.F."/>
        </authorList>
    </citation>
    <scope>NUCLEOTIDE SEQUENCE [LARGE SCALE GENOMIC DNA]</scope>
</reference>
<organism evidence="1 2">
    <name type="scientific">Candidatus Kaiserbacteria bacterium RIFCSPHIGHO2_02_FULL_55_20</name>
    <dbReference type="NCBI Taxonomy" id="1798497"/>
    <lineage>
        <taxon>Bacteria</taxon>
        <taxon>Candidatus Kaiseribacteriota</taxon>
    </lineage>
</organism>
<sequence length="86" mass="9974">MQVRFTVHALRKFALLRRHGVSVSKRQVVGAVEEPDRVDYSRLPLLIAQVGWDKRRVLRVVYKVEGGTKIVITFYPGMKSQYEKES</sequence>
<dbReference type="AlphaFoldDB" id="A0A1F6DX20"/>